<dbReference type="Gene3D" id="3.40.50.11040">
    <property type="match status" value="1"/>
</dbReference>
<dbReference type="HAMAP" id="MF_01886">
    <property type="entry name" value="tRNA_acetyltr_TmcA"/>
    <property type="match status" value="1"/>
</dbReference>
<evidence type="ECO:0000256" key="6">
    <source>
        <dbReference type="ARBA" id="ARBA00022840"/>
    </source>
</evidence>
<dbReference type="GO" id="GO:0000049">
    <property type="term" value="F:tRNA binding"/>
    <property type="evidence" value="ECO:0007669"/>
    <property type="project" value="UniProtKB-UniRule"/>
</dbReference>
<dbReference type="GO" id="GO:0005524">
    <property type="term" value="F:ATP binding"/>
    <property type="evidence" value="ECO:0007669"/>
    <property type="project" value="UniProtKB-UniRule"/>
</dbReference>
<dbReference type="Proteomes" id="UP000199058">
    <property type="component" value="Unassembled WGS sequence"/>
</dbReference>
<comment type="catalytic activity">
    <reaction evidence="9">
        <text>cytidine(34) in elongator tRNA(Met) + acetyl-CoA + ATP + H2O = N(4)-acetylcytidine(34) in elongator tRNA(Met) + ADP + phosphate + CoA + H(+)</text>
        <dbReference type="Rhea" id="RHEA:43788"/>
        <dbReference type="Rhea" id="RHEA-COMP:10693"/>
        <dbReference type="Rhea" id="RHEA-COMP:10694"/>
        <dbReference type="ChEBI" id="CHEBI:15377"/>
        <dbReference type="ChEBI" id="CHEBI:15378"/>
        <dbReference type="ChEBI" id="CHEBI:30616"/>
        <dbReference type="ChEBI" id="CHEBI:43474"/>
        <dbReference type="ChEBI" id="CHEBI:57287"/>
        <dbReference type="ChEBI" id="CHEBI:57288"/>
        <dbReference type="ChEBI" id="CHEBI:74900"/>
        <dbReference type="ChEBI" id="CHEBI:82748"/>
        <dbReference type="ChEBI" id="CHEBI:456216"/>
        <dbReference type="EC" id="2.3.1.193"/>
    </reaction>
</comment>
<dbReference type="InterPro" id="IPR027417">
    <property type="entry name" value="P-loop_NTPase"/>
</dbReference>
<evidence type="ECO:0000256" key="2">
    <source>
        <dbReference type="ARBA" id="ARBA00022555"/>
    </source>
</evidence>
<dbReference type="InterPro" id="IPR033442">
    <property type="entry name" value="TmcA_tRNA_bind"/>
</dbReference>
<keyword evidence="7 9" id="KW-0694">RNA-binding</keyword>
<name>A0A1I1JSS3_9GAMM</name>
<evidence type="ECO:0000256" key="9">
    <source>
        <dbReference type="HAMAP-Rule" id="MF_01886"/>
    </source>
</evidence>
<dbReference type="CDD" id="cd04301">
    <property type="entry name" value="NAT_SF"/>
    <property type="match status" value="1"/>
</dbReference>
<dbReference type="GO" id="GO:1990883">
    <property type="term" value="F:18S rRNA cytidine N-acetyltransferase activity"/>
    <property type="evidence" value="ECO:0007669"/>
    <property type="project" value="TreeGrafter"/>
</dbReference>
<keyword evidence="8 9" id="KW-0012">Acyltransferase</keyword>
<evidence type="ECO:0000259" key="11">
    <source>
        <dbReference type="Pfam" id="PF08351"/>
    </source>
</evidence>
<dbReference type="RefSeq" id="WP_177203584.1">
    <property type="nucleotide sequence ID" value="NZ_FOLH01000009.1"/>
</dbReference>
<comment type="function">
    <text evidence="9">Catalyzes the formation of N(4)-acetylcytidine (ac(4)C) at the wobble position of tRNA(Met), by using acetyl-CoA as an acetyl donor and ATP (or GTP).</text>
</comment>
<dbReference type="InterPro" id="IPR007807">
    <property type="entry name" value="TcmA/NAT10_helicase"/>
</dbReference>
<dbReference type="Gene3D" id="3.40.630.30">
    <property type="match status" value="1"/>
</dbReference>
<dbReference type="Gene3D" id="3.40.50.300">
    <property type="entry name" value="P-loop containing nucleotide triphosphate hydrolases"/>
    <property type="match status" value="1"/>
</dbReference>
<evidence type="ECO:0000259" key="13">
    <source>
        <dbReference type="Pfam" id="PF17176"/>
    </source>
</evidence>
<evidence type="ECO:0000256" key="1">
    <source>
        <dbReference type="ARBA" id="ARBA00022490"/>
    </source>
</evidence>
<keyword evidence="2 9" id="KW-0820">tRNA-binding</keyword>
<feature type="domain" description="N-acetyltransferase" evidence="12">
    <location>
        <begin position="416"/>
        <end position="530"/>
    </location>
</feature>
<evidence type="ECO:0000259" key="10">
    <source>
        <dbReference type="Pfam" id="PF05127"/>
    </source>
</evidence>
<dbReference type="AlphaFoldDB" id="A0A1I1JSS3"/>
<dbReference type="PANTHER" id="PTHR10925">
    <property type="entry name" value="N-ACETYLTRANSFERASE 10"/>
    <property type="match status" value="1"/>
</dbReference>
<comment type="subcellular location">
    <subcellularLocation>
        <location evidence="9">Cytoplasm</location>
    </subcellularLocation>
</comment>
<evidence type="ECO:0000313" key="14">
    <source>
        <dbReference type="EMBL" id="SFC51566.1"/>
    </source>
</evidence>
<dbReference type="InterPro" id="IPR032672">
    <property type="entry name" value="TmcA/NAT10/Kre33"/>
</dbReference>
<dbReference type="STRING" id="1122252.SAMN05660443_2932"/>
<dbReference type="GO" id="GO:0051392">
    <property type="term" value="F:tRNA cytidine N4-acetyltransferase activity"/>
    <property type="evidence" value="ECO:0007669"/>
    <property type="project" value="UniProtKB-UniRule"/>
</dbReference>
<keyword evidence="15" id="KW-1185">Reference proteome</keyword>
<feature type="domain" description="N-acetyltransferase" evidence="12">
    <location>
        <begin position="532"/>
        <end position="585"/>
    </location>
</feature>
<keyword evidence="3 9" id="KW-0808">Transferase</keyword>
<keyword evidence="6 9" id="KW-0067">ATP-binding</keyword>
<dbReference type="EC" id="2.3.1.193" evidence="9"/>
<dbReference type="Pfam" id="PF17176">
    <property type="entry name" value="tRNA_bind_3"/>
    <property type="match status" value="1"/>
</dbReference>
<protein>
    <recommendedName>
        <fullName evidence="9">tRNA(Met) cytidine acetyltransferase TmcA</fullName>
        <ecNumber evidence="9">2.3.1.193</ecNumber>
    </recommendedName>
</protein>
<evidence type="ECO:0000256" key="8">
    <source>
        <dbReference type="ARBA" id="ARBA00023315"/>
    </source>
</evidence>
<dbReference type="GO" id="GO:0051391">
    <property type="term" value="P:tRNA acetylation"/>
    <property type="evidence" value="ECO:0007669"/>
    <property type="project" value="UniProtKB-UniRule"/>
</dbReference>
<accession>A0A1I1JSS3</accession>
<dbReference type="SUPFAM" id="SSF55729">
    <property type="entry name" value="Acyl-CoA N-acyltransferases (Nat)"/>
    <property type="match status" value="1"/>
</dbReference>
<evidence type="ECO:0000256" key="3">
    <source>
        <dbReference type="ARBA" id="ARBA00022679"/>
    </source>
</evidence>
<dbReference type="Gene3D" id="1.20.120.890">
    <property type="entry name" value="tRNA(Met) cytidine acetyltransferase, tail domain"/>
    <property type="match status" value="1"/>
</dbReference>
<feature type="binding site" evidence="9">
    <location>
        <position position="365"/>
    </location>
    <ligand>
        <name>ATP</name>
        <dbReference type="ChEBI" id="CHEBI:30616"/>
    </ligand>
</feature>
<dbReference type="GO" id="GO:0002101">
    <property type="term" value="P:tRNA wobble cytosine modification"/>
    <property type="evidence" value="ECO:0007669"/>
    <property type="project" value="UniProtKB-UniRule"/>
</dbReference>
<evidence type="ECO:0000256" key="7">
    <source>
        <dbReference type="ARBA" id="ARBA00022884"/>
    </source>
</evidence>
<dbReference type="InterPro" id="IPR038321">
    <property type="entry name" value="TmcA_C_sf"/>
</dbReference>
<dbReference type="InterPro" id="IPR016181">
    <property type="entry name" value="Acyl_CoA_acyltransferase"/>
</dbReference>
<keyword evidence="1 9" id="KW-0963">Cytoplasm</keyword>
<sequence>MRVKKINFKAWELKNFLQRLHAQRHRHLCWLQGEADWCRQQAVQRIQVAGWQQGFWVAASTEPLPLQAWGLPAGFHQLPAQTSRKLLGSEQPCLVVDAFTGFSPDALGALSGCVQAGGLLFLLTPDNWTSFDDPDYQRLAPWPWQAEQLPKRFLTRCQRLLENAEVLQAVQGQASIYPQLPSGSETALAPALASGAATQDQQRLVQALLKNWQLKPQLPQVVTANRGRGKSSALGLAAADWLYAHPEARLLVTAPTQLACQSLFQQFHARLKFLQAETLTGQLDFKAPDALLQEQPAADLLLVDEAAAIPVPLLAQLLAAYPRCTFATTQQGYEGNGRGFALRFFRHLDQQTPGWSHQQLQEPIRWAPEDPLEKQVNRLLLLDAEPPEPGQANDDYHFVWLDRDQLAQQEELLAQVFGLLVLAHYRTSPDDLRQLLDTPGVRLAAVFAGSKPLALAWIQEEGGMDKALAEEVFYGRRRPQGHLLAQSLCFHGGFPEAAQLRWWRLQRILVHPQAQRQGWGSRLLNWIATQARSKASEAPDFLGTSFGATAELLPFWQAAGYQSVRLGITRDPASGEHTLQLVQALSESAENLQRAMHERFLETLSDLLAGPLQRLPNEVIELLTRGEVQAVANQQTRKKALNSADKRELDAFAEGHRPWLLTLTALKKWLALCLEKPQIKETEFEVLAWQGLLYHQWSVSELVDYLGLPGKKHLGAWLRSSFKSLSSR</sequence>
<comment type="caution">
    <text evidence="9">Lacks conserved residue(s) required for the propagation of feature annotation.</text>
</comment>
<proteinExistence type="inferred from homology"/>
<dbReference type="InterPro" id="IPR000182">
    <property type="entry name" value="GNAT_dom"/>
</dbReference>
<comment type="similarity">
    <text evidence="9">Belongs to the TmcA family.</text>
</comment>
<evidence type="ECO:0000256" key="4">
    <source>
        <dbReference type="ARBA" id="ARBA00022694"/>
    </source>
</evidence>
<dbReference type="Pfam" id="PF05127">
    <property type="entry name" value="NAT10_TcmA_helicase"/>
    <property type="match status" value="1"/>
</dbReference>
<dbReference type="SUPFAM" id="SSF52540">
    <property type="entry name" value="P-loop containing nucleoside triphosphate hydrolases"/>
    <property type="match status" value="1"/>
</dbReference>
<keyword evidence="4 9" id="KW-0819">tRNA processing</keyword>
<dbReference type="Pfam" id="PF13718">
    <property type="entry name" value="GNAT_acetyltr_2"/>
    <property type="match status" value="2"/>
</dbReference>
<dbReference type="GO" id="GO:0005737">
    <property type="term" value="C:cytoplasm"/>
    <property type="evidence" value="ECO:0007669"/>
    <property type="project" value="UniProtKB-SubCell"/>
</dbReference>
<dbReference type="EMBL" id="FOLH01000009">
    <property type="protein sequence ID" value="SFC51566.1"/>
    <property type="molecule type" value="Genomic_DNA"/>
</dbReference>
<feature type="domain" description="tRNA(Met) cytidine acetyltransferase TmcA tRNA-binding" evidence="13">
    <location>
        <begin position="623"/>
        <end position="721"/>
    </location>
</feature>
<feature type="binding site" evidence="9">
    <location>
        <begin position="195"/>
        <end position="196"/>
    </location>
    <ligand>
        <name>ATP</name>
        <dbReference type="ChEBI" id="CHEBI:30616"/>
    </ligand>
</feature>
<organism evidence="14 15">
    <name type="scientific">Marinospirillum celere</name>
    <dbReference type="NCBI Taxonomy" id="1122252"/>
    <lineage>
        <taxon>Bacteria</taxon>
        <taxon>Pseudomonadati</taxon>
        <taxon>Pseudomonadota</taxon>
        <taxon>Gammaproteobacteria</taxon>
        <taxon>Oceanospirillales</taxon>
        <taxon>Oceanospirillaceae</taxon>
        <taxon>Marinospirillum</taxon>
    </lineage>
</organism>
<evidence type="ECO:0000313" key="15">
    <source>
        <dbReference type="Proteomes" id="UP000199058"/>
    </source>
</evidence>
<dbReference type="Pfam" id="PF08351">
    <property type="entry name" value="TmcA_N"/>
    <property type="match status" value="1"/>
</dbReference>
<feature type="domain" description="TmcA/NAT10 N-terminal" evidence="11">
    <location>
        <begin position="12"/>
        <end position="166"/>
    </location>
</feature>
<feature type="binding site" evidence="9">
    <location>
        <position position="201"/>
    </location>
    <ligand>
        <name>ATP</name>
        <dbReference type="ChEBI" id="CHEBI:30616"/>
    </ligand>
</feature>
<reference evidence="14 15" key="1">
    <citation type="submission" date="2016-10" db="EMBL/GenBank/DDBJ databases">
        <authorList>
            <person name="de Groot N.N."/>
        </authorList>
    </citation>
    <scope>NUCLEOTIDE SEQUENCE [LARGE SCALE GENOMIC DNA]</scope>
    <source>
        <strain evidence="14 15">DSM 18438</strain>
    </source>
</reference>
<keyword evidence="5 9" id="KW-0547">Nucleotide-binding</keyword>
<dbReference type="GO" id="GO:1904812">
    <property type="term" value="P:rRNA acetylation involved in maturation of SSU-rRNA"/>
    <property type="evidence" value="ECO:0007669"/>
    <property type="project" value="TreeGrafter"/>
</dbReference>
<dbReference type="InterPro" id="IPR013562">
    <property type="entry name" value="TmcA/NAT10_N"/>
</dbReference>
<feature type="domain" description="TcmA/NAT10 helicase" evidence="10">
    <location>
        <begin position="221"/>
        <end position="383"/>
    </location>
</feature>
<dbReference type="PANTHER" id="PTHR10925:SF5">
    <property type="entry name" value="RNA CYTIDINE ACETYLTRANSFERASE"/>
    <property type="match status" value="1"/>
</dbReference>
<gene>
    <name evidence="9" type="primary">tmcA</name>
    <name evidence="14" type="ORF">SAMN05660443_2932</name>
</gene>
<feature type="binding site" evidence="9">
    <location>
        <position position="551"/>
    </location>
    <ligand>
        <name>acetyl-CoA</name>
        <dbReference type="ChEBI" id="CHEBI:57288"/>
    </ligand>
</feature>
<evidence type="ECO:0000256" key="5">
    <source>
        <dbReference type="ARBA" id="ARBA00022741"/>
    </source>
</evidence>
<evidence type="ECO:0000259" key="12">
    <source>
        <dbReference type="Pfam" id="PF13718"/>
    </source>
</evidence>
<dbReference type="InterPro" id="IPR024914">
    <property type="entry name" value="tRNA_acetyltr_TmcA"/>
</dbReference>